<organism evidence="2 3">
    <name type="scientific">Ornithinimicrobium pratense</name>
    <dbReference type="NCBI Taxonomy" id="2593973"/>
    <lineage>
        <taxon>Bacteria</taxon>
        <taxon>Bacillati</taxon>
        <taxon>Actinomycetota</taxon>
        <taxon>Actinomycetes</taxon>
        <taxon>Micrococcales</taxon>
        <taxon>Ornithinimicrobiaceae</taxon>
        <taxon>Ornithinimicrobium</taxon>
    </lineage>
</organism>
<dbReference type="RefSeq" id="WP_158059773.1">
    <property type="nucleotide sequence ID" value="NZ_CP044427.1"/>
</dbReference>
<keyword evidence="3" id="KW-1185">Reference proteome</keyword>
<proteinExistence type="predicted"/>
<feature type="compositionally biased region" description="Polar residues" evidence="1">
    <location>
        <begin position="27"/>
        <end position="42"/>
    </location>
</feature>
<dbReference type="OrthoDB" id="3212066at2"/>
<feature type="compositionally biased region" description="Acidic residues" evidence="1">
    <location>
        <begin position="1"/>
        <end position="10"/>
    </location>
</feature>
<dbReference type="KEGG" id="serw:FY030_00335"/>
<accession>A0A5J6V1D9</accession>
<dbReference type="AlphaFoldDB" id="A0A5J6V1D9"/>
<dbReference type="EMBL" id="CP044427">
    <property type="protein sequence ID" value="QFG67375.1"/>
    <property type="molecule type" value="Genomic_DNA"/>
</dbReference>
<evidence type="ECO:0000313" key="2">
    <source>
        <dbReference type="EMBL" id="QFG67375.1"/>
    </source>
</evidence>
<protein>
    <submittedName>
        <fullName evidence="2">Uncharacterized protein</fullName>
    </submittedName>
</protein>
<feature type="compositionally biased region" description="Acidic residues" evidence="1">
    <location>
        <begin position="116"/>
        <end position="132"/>
    </location>
</feature>
<evidence type="ECO:0000256" key="1">
    <source>
        <dbReference type="SAM" id="MobiDB-lite"/>
    </source>
</evidence>
<feature type="region of interest" description="Disordered" evidence="1">
    <location>
        <begin position="1"/>
        <end position="132"/>
    </location>
</feature>
<gene>
    <name evidence="2" type="ORF">FY030_00335</name>
</gene>
<name>A0A5J6V1D9_9MICO</name>
<reference evidence="2 3" key="1">
    <citation type="submission" date="2019-09" db="EMBL/GenBank/DDBJ databases">
        <title>Serinicoccus pratensis sp. nov., isolated from meadow soil.</title>
        <authorList>
            <person name="Zhang W."/>
        </authorList>
    </citation>
    <scope>NUCLEOTIDE SEQUENCE [LARGE SCALE GENOMIC DNA]</scope>
    <source>
        <strain evidence="2 3">W204</strain>
    </source>
</reference>
<evidence type="ECO:0000313" key="3">
    <source>
        <dbReference type="Proteomes" id="UP000326546"/>
    </source>
</evidence>
<sequence length="132" mass="14061">MSDQSFDDQSEQTRDDGFGIMDRTAEQQETAEVNLDEPSSTDDVPWSPPDRMPIHSEFGDEPEEETIDQRIAQELPEDGTAYGAPEPEGILGGADDLSGEGVDGTGPAPDQMLGGDDPDAIPAEDDVLDGPV</sequence>
<dbReference type="Proteomes" id="UP000326546">
    <property type="component" value="Chromosome"/>
</dbReference>